<evidence type="ECO:0000313" key="2">
    <source>
        <dbReference type="Proteomes" id="UP000007463"/>
    </source>
</evidence>
<dbReference type="Proteomes" id="UP000007463">
    <property type="component" value="Chromosome"/>
</dbReference>
<reference evidence="2" key="2">
    <citation type="submission" date="2011-02" db="EMBL/GenBank/DDBJ databases">
        <title>The complete genome of Fluviicola taffensis DSM 16823.</title>
        <authorList>
            <consortium name="US DOE Joint Genome Institute (JGI-PGF)"/>
            <person name="Lucas S."/>
            <person name="Copeland A."/>
            <person name="Lapidus A."/>
            <person name="Bruce D."/>
            <person name="Goodwin L."/>
            <person name="Pitluck S."/>
            <person name="Kyrpides N."/>
            <person name="Mavromatis K."/>
            <person name="Ivanova N."/>
            <person name="Mikhailova N."/>
            <person name="Pagani I."/>
            <person name="Chertkov O."/>
            <person name="Detter J.C."/>
            <person name="Han C."/>
            <person name="Tapia R."/>
            <person name="Land M."/>
            <person name="Hauser L."/>
            <person name="Markowitz V."/>
            <person name="Cheng J.-F."/>
            <person name="Hugenholtz P."/>
            <person name="Woyke T."/>
            <person name="Wu D."/>
            <person name="Tindall B."/>
            <person name="Pomrenke H.G."/>
            <person name="Brambilla E."/>
            <person name="Klenk H.-P."/>
            <person name="Eisen J.A."/>
        </authorList>
    </citation>
    <scope>NUCLEOTIDE SEQUENCE [LARGE SCALE GENOMIC DNA]</scope>
    <source>
        <strain evidence="2">DSM 16823 / RW262 / RW262</strain>
    </source>
</reference>
<dbReference type="RefSeq" id="WP_013685216.1">
    <property type="nucleotide sequence ID" value="NC_015321.1"/>
</dbReference>
<dbReference type="OrthoDB" id="9814627at2"/>
<accession>F2IEX7</accession>
<dbReference type="eggNOG" id="COG3188">
    <property type="taxonomic scope" value="Bacteria"/>
</dbReference>
<protein>
    <recommendedName>
        <fullName evidence="3">YD repeat protein</fullName>
    </recommendedName>
</protein>
<name>F2IEX7_FLUTR</name>
<dbReference type="KEGG" id="fte:Fluta_0436"/>
<dbReference type="HOGENOM" id="CLU_001021_0_0_10"/>
<organism evidence="1 2">
    <name type="scientific">Fluviicola taffensis (strain DSM 16823 / NCIMB 13979 / RW262)</name>
    <dbReference type="NCBI Taxonomy" id="755732"/>
    <lineage>
        <taxon>Bacteria</taxon>
        <taxon>Pseudomonadati</taxon>
        <taxon>Bacteroidota</taxon>
        <taxon>Flavobacteriia</taxon>
        <taxon>Flavobacteriales</taxon>
        <taxon>Crocinitomicaceae</taxon>
        <taxon>Fluviicola</taxon>
    </lineage>
</organism>
<dbReference type="STRING" id="755732.Fluta_0436"/>
<sequence length="1882" mass="206626" precursor="true">MNNSKFSKSQSSIAWLLLLIFSWSVFQPCTVYAGGPTQPETNAFTPIGVSDMVDPFTGDFTYNIPLMDVEGYPINIAYNSGVTMDQEATWVGLGWNLNAGAITRSLRGLPDDFRGDEVTKVTSIKPTINIGIDFGLKPEIIGFAIPGTQGENSSGGTQSDSASVSISFNASLTYNNYTGYGTSISVGSSFGLAKMNGGGLTAGLSLSGSSENGASFAPSVSFSSNTAKNESTDISKTATIGTAYNSRAGLQAISYGLSATKNEYKMREVVNKNVHGDLESSKGSAISGSFDFGLNQYSPSPISSTWGAGIAVSANISGSVFGFDGQGNIGLNFSKTWIPDNWKTKTSHAYGYLFSEFGQTDTEALLDFNRDNDISFSKYSLHLPSTFQTYDLFSISAQGTGGSFRAFRNDVGFVFDPFSANYDIGVNAGFEIGFGNLTDLGADIQIPYTSTKNGIWSDRNYAKNVLPYKFTTNGDIVPSFQFIEASEASVAQDNLMTDQFYGDKLERLELGGSALFPKLNGALVQSSIKTINKNKRSQRELTNNQLYFLNRIEVATGLGVMPYNSSLYEPSKPHHIAEITQLGTDGRRYVFGLPAYNHFQEDVTFAVGNNMGNSGGIFPSNDYLGLVYYSNGNTLASVDNNKGIDRYYSSTTTPAYAHSYMLSAVLSDDYIDSDNTQGPSTGDLGSYVKFEYAEVENHKWRTPIEENSGYYNIGMRTDKTDDKASFVYGEKDLFYMYKIETKNYIAIFQTEARLDAHSASGRHGGLDAATGNAMQQLNSITLYSRRDYEVNGSSAVPIQQVKFEYDYSLCNNYSGNIYGGGKLTLKEIVFTYQNSKKMKYRSYKFNYSDHNPNYELKATDRWGTYKPNWNGVATNEGETSSPLANSDFPYTIQNKTLADIYAQSWSLTTIKLPSGGEINVEYESDDYGYVQHKKASQMFKIIGVYTSDSDYESGGLNGDAAIQSVSSNLKPNRKLLFNLVNPTDDISSYASKGEQLYFRALMVLNPAGADTKEKAEFISGYGIIKEISKVNIGGVLYGVIDLEPEKLRDAGPKVYSPIAKQAILFGRTQLSRTITDIIGNNGDVNENEQGLIDFANATIGAIASFKELATGPNRYIYDLDRGRDMVVNKSWMRLNCPTGKKLGGGSRVKRILIKDNWSAMGGGASSIYGQEFSYTLENSTKSSGVASYEPQLGGDENPWHTAYIVNNKKMLATDDKMYIEDPIMESQFPSPSIGYSRVEIRDLKRANVTHTATGKVVKEFYTARDFPTFVRATGVDPISKHSFLPLLPKYQYLTANEGFLIELNDMHGKAKKESVYAENKTEPISTVEYFYQSEIYSLNGVQNNRLTNHVQVINPDGTTSTKNIGVRYDAVADFRESETVSQTGKLKINSNSMLFGTFLAVIPVIYPGYDRTTNRFRSATFNKTVQKFGILARTTADQDGSKVETNNLAYDSRTGEVLVTQTTTDFNDKVYSLNYPAYWKYDVFGQASKNVLYSYKVGSFASNGFASIPSQFNFFTEGDEVSVTSGSGIKKGWIVERNQSGIKIIDKEGIPMSGTNATVKVIRSGYRNKQSTSMASMTSLSNPLLGIGTNQFSNVLNAGAVEFGDAWKTYCDCFSNGTYSTNPYVIGTKGNWRPVRSFTHLSGRTQTNYDGNTNIRKDGVFTSYAPFYKLGQGKWIKDEQNWTFVSEVTEFSPNGMTLETRDALGRYSSSLFEFNNTLTTAVAANAKAQQIATGSFEDAGNENCLDQGYFSKAKIGDDDVAVIPSSAIETTHVHTGRKSIKVEAGSPVVFENVISTCLYETGCDLEIILVTNKEPEYFVTGGTPPYQFSSEAFGNGYMDAQLLPSNKISYQVDYQGEYLIITITDSKGCKATVQIVGQESPE</sequence>
<evidence type="ECO:0000313" key="1">
    <source>
        <dbReference type="EMBL" id="AEA42442.1"/>
    </source>
</evidence>
<proteinExistence type="predicted"/>
<gene>
    <name evidence="1" type="ordered locus">Fluta_0436</name>
</gene>
<reference evidence="1 2" key="1">
    <citation type="journal article" date="2011" name="Stand. Genomic Sci.">
        <title>Complete genome sequence of the gliding freshwater bacterium Fluviicola taffensis type strain (RW262).</title>
        <authorList>
            <person name="Woyke T."/>
            <person name="Chertkov O."/>
            <person name="Lapidus A."/>
            <person name="Nolan M."/>
            <person name="Lucas S."/>
            <person name="Del Rio T.G."/>
            <person name="Tice H."/>
            <person name="Cheng J.F."/>
            <person name="Tapia R."/>
            <person name="Han C."/>
            <person name="Goodwin L."/>
            <person name="Pitluck S."/>
            <person name="Liolios K."/>
            <person name="Pagani I."/>
            <person name="Ivanova N."/>
            <person name="Huntemann M."/>
            <person name="Mavromatis K."/>
            <person name="Mikhailova N."/>
            <person name="Pati A."/>
            <person name="Chen A."/>
            <person name="Palaniappan K."/>
            <person name="Land M."/>
            <person name="Hauser L."/>
            <person name="Brambilla E.M."/>
            <person name="Rohde M."/>
            <person name="Mwirichia R."/>
            <person name="Sikorski J."/>
            <person name="Tindall B.J."/>
            <person name="Goker M."/>
            <person name="Bristow J."/>
            <person name="Eisen J.A."/>
            <person name="Markowitz V."/>
            <person name="Hugenholtz P."/>
            <person name="Klenk H.P."/>
            <person name="Kyrpides N.C."/>
        </authorList>
    </citation>
    <scope>NUCLEOTIDE SEQUENCE [LARGE SCALE GENOMIC DNA]</scope>
    <source>
        <strain evidence="2">DSM 16823 / RW262 / RW262</strain>
    </source>
</reference>
<dbReference type="EMBL" id="CP002542">
    <property type="protein sequence ID" value="AEA42442.1"/>
    <property type="molecule type" value="Genomic_DNA"/>
</dbReference>
<keyword evidence="2" id="KW-1185">Reference proteome</keyword>
<evidence type="ECO:0008006" key="3">
    <source>
        <dbReference type="Google" id="ProtNLM"/>
    </source>
</evidence>